<comment type="caution">
    <text evidence="3">The sequence shown here is derived from an EMBL/GenBank/DDBJ whole genome shotgun (WGS) entry which is preliminary data.</text>
</comment>
<dbReference type="Gene3D" id="3.40.50.720">
    <property type="entry name" value="NAD(P)-binding Rossmann-like Domain"/>
    <property type="match status" value="1"/>
</dbReference>
<dbReference type="SUPFAM" id="SSF51735">
    <property type="entry name" value="NAD(P)-binding Rossmann-fold domains"/>
    <property type="match status" value="1"/>
</dbReference>
<protein>
    <recommendedName>
        <fullName evidence="2">NAD(P)-binding domain-containing protein</fullName>
    </recommendedName>
</protein>
<feature type="domain" description="NAD(P)-binding" evidence="2">
    <location>
        <begin position="8"/>
        <end position="223"/>
    </location>
</feature>
<organism evidence="3 4">
    <name type="scientific">Hymenoscyphus fraxineus</name>
    <dbReference type="NCBI Taxonomy" id="746836"/>
    <lineage>
        <taxon>Eukaryota</taxon>
        <taxon>Fungi</taxon>
        <taxon>Dikarya</taxon>
        <taxon>Ascomycota</taxon>
        <taxon>Pezizomycotina</taxon>
        <taxon>Leotiomycetes</taxon>
        <taxon>Helotiales</taxon>
        <taxon>Helotiaceae</taxon>
        <taxon>Hymenoscyphus</taxon>
    </lineage>
</organism>
<dbReference type="Pfam" id="PF13460">
    <property type="entry name" value="NAD_binding_10"/>
    <property type="match status" value="1"/>
</dbReference>
<name>A0A9N9KPC0_9HELO</name>
<reference evidence="3" key="1">
    <citation type="submission" date="2021-07" db="EMBL/GenBank/DDBJ databases">
        <authorList>
            <person name="Durling M."/>
        </authorList>
    </citation>
    <scope>NUCLEOTIDE SEQUENCE</scope>
</reference>
<dbReference type="OrthoDB" id="10254604at2759"/>
<dbReference type="InterPro" id="IPR016040">
    <property type="entry name" value="NAD(P)-bd_dom"/>
</dbReference>
<dbReference type="AlphaFoldDB" id="A0A9N9KPC0"/>
<dbReference type="PANTHER" id="PTHR15020">
    <property type="entry name" value="FLAVIN REDUCTASE-RELATED"/>
    <property type="match status" value="1"/>
</dbReference>
<keyword evidence="4" id="KW-1185">Reference proteome</keyword>
<dbReference type="EMBL" id="CAJVRL010000038">
    <property type="protein sequence ID" value="CAG8950656.1"/>
    <property type="molecule type" value="Genomic_DNA"/>
</dbReference>
<evidence type="ECO:0000313" key="3">
    <source>
        <dbReference type="EMBL" id="CAG8950656.1"/>
    </source>
</evidence>
<dbReference type="InterPro" id="IPR036291">
    <property type="entry name" value="NAD(P)-bd_dom_sf"/>
</dbReference>
<evidence type="ECO:0000259" key="2">
    <source>
        <dbReference type="Pfam" id="PF13460"/>
    </source>
</evidence>
<accession>A0A9N9KPC0</accession>
<proteinExistence type="inferred from homology"/>
<sequence length="254" mass="27668">MPHILLLGGHGKVSLLMTPKILARNWTLTSLIRDPAQKPAILSAAAKNPGPGKGKIDVVVESLGEVRSVEDAGRILDRVRPEWVVWSAGAGGKGGPETTKAIDRDSCINFIRASLVRPSITKFLLVSALLSRRSRAPWWTDEDWSQVQKINTQVMPTYYKAKLAADEVLTVEGKERKGFGWICLRPGNLSDEQETGRVGIGKIGARGQVTRGDVADVGVRGVEEEVERVLKEGEDCVEGEDEGVMKANIGKYDD</sequence>
<comment type="similarity">
    <text evidence="1">Belongs to the avfA family.</text>
</comment>
<dbReference type="PANTHER" id="PTHR15020:SF50">
    <property type="entry name" value="UPF0659 PROTEIN YMR090W"/>
    <property type="match status" value="1"/>
</dbReference>
<evidence type="ECO:0000256" key="1">
    <source>
        <dbReference type="ARBA" id="ARBA00038376"/>
    </source>
</evidence>
<evidence type="ECO:0000313" key="4">
    <source>
        <dbReference type="Proteomes" id="UP000696280"/>
    </source>
</evidence>
<gene>
    <name evidence="3" type="ORF">HYFRA_00002866</name>
</gene>
<dbReference type="Proteomes" id="UP000696280">
    <property type="component" value="Unassembled WGS sequence"/>
</dbReference>